<evidence type="ECO:0000313" key="2">
    <source>
        <dbReference type="Proteomes" id="UP000295172"/>
    </source>
</evidence>
<dbReference type="EMBL" id="SMKR01000127">
    <property type="protein sequence ID" value="TDD18755.1"/>
    <property type="molecule type" value="Genomic_DNA"/>
</dbReference>
<dbReference type="Pfam" id="PF04237">
    <property type="entry name" value="YjbR"/>
    <property type="match status" value="1"/>
</dbReference>
<name>A0A4R4WQ65_9ACTN</name>
<reference evidence="1 2" key="1">
    <citation type="submission" date="2019-02" db="EMBL/GenBank/DDBJ databases">
        <title>Draft genome sequences of novel Actinobacteria.</title>
        <authorList>
            <person name="Sahin N."/>
            <person name="Ay H."/>
            <person name="Saygin H."/>
        </authorList>
    </citation>
    <scope>NUCLEOTIDE SEQUENCE [LARGE SCALE GENOMIC DNA]</scope>
    <source>
        <strain evidence="1 2">16K104</strain>
    </source>
</reference>
<proteinExistence type="predicted"/>
<dbReference type="GO" id="GO:0003677">
    <property type="term" value="F:DNA binding"/>
    <property type="evidence" value="ECO:0007669"/>
    <property type="project" value="UniProtKB-KW"/>
</dbReference>
<evidence type="ECO:0000313" key="1">
    <source>
        <dbReference type="EMBL" id="TDD18755.1"/>
    </source>
</evidence>
<dbReference type="OrthoDB" id="6167040at2"/>
<dbReference type="SUPFAM" id="SSF142906">
    <property type="entry name" value="YjbR-like"/>
    <property type="match status" value="1"/>
</dbReference>
<dbReference type="Gene3D" id="3.90.1150.30">
    <property type="match status" value="1"/>
</dbReference>
<dbReference type="InterPro" id="IPR058532">
    <property type="entry name" value="YjbR/MT2646/Rv2570-like"/>
</dbReference>
<accession>A0A4R4WQ65</accession>
<keyword evidence="2" id="KW-1185">Reference proteome</keyword>
<comment type="caution">
    <text evidence="1">The sequence shown here is derived from an EMBL/GenBank/DDBJ whole genome shotgun (WGS) entry which is preliminary data.</text>
</comment>
<keyword evidence="1" id="KW-0238">DNA-binding</keyword>
<dbReference type="InterPro" id="IPR038056">
    <property type="entry name" value="YjbR-like_sf"/>
</dbReference>
<organism evidence="1 2">
    <name type="scientific">Kribbella turkmenica</name>
    <dbReference type="NCBI Taxonomy" id="2530375"/>
    <lineage>
        <taxon>Bacteria</taxon>
        <taxon>Bacillati</taxon>
        <taxon>Actinomycetota</taxon>
        <taxon>Actinomycetes</taxon>
        <taxon>Propionibacteriales</taxon>
        <taxon>Kribbellaceae</taxon>
        <taxon>Kribbella</taxon>
    </lineage>
</organism>
<dbReference type="Proteomes" id="UP000295172">
    <property type="component" value="Unassembled WGS sequence"/>
</dbReference>
<protein>
    <submittedName>
        <fullName evidence="1">MmcQ/YjbR family DNA-binding protein</fullName>
    </submittedName>
</protein>
<gene>
    <name evidence="1" type="ORF">E1218_25425</name>
</gene>
<sequence>MRRIAEAEHHLGAFDRTHHLGHQTKVQPGSLTFLVSDSGYRGTVVDITDIRAITADLPRSYEVLVRDQIKFRVGQLVYLAVAPDEQTIGIAFPREEREAALAAEPDKFFPPRPSDERFRWIQVRLAALDHDELRELILDAWSMCVPKKVRREYLGTDQ</sequence>
<dbReference type="AlphaFoldDB" id="A0A4R4WQ65"/>